<dbReference type="OrthoDB" id="9816185at2"/>
<dbReference type="RefSeq" id="WP_066463739.1">
    <property type="nucleotide sequence ID" value="NZ_MATO01000031.1"/>
</dbReference>
<proteinExistence type="predicted"/>
<keyword evidence="2" id="KW-1185">Reference proteome</keyword>
<gene>
    <name evidence="1" type="ORF">A6K76_09985</name>
</gene>
<comment type="caution">
    <text evidence="1">The sequence shown here is derived from an EMBL/GenBank/DDBJ whole genome shotgun (WGS) entry which is preliminary data.</text>
</comment>
<dbReference type="EMBL" id="MATO01000031">
    <property type="protein sequence ID" value="OCS91064.1"/>
    <property type="molecule type" value="Genomic_DNA"/>
</dbReference>
<dbReference type="AlphaFoldDB" id="A0A1C0YVA1"/>
<evidence type="ECO:0000313" key="1">
    <source>
        <dbReference type="EMBL" id="OCS91064.1"/>
    </source>
</evidence>
<accession>A0A1C0YVA1</accession>
<dbReference type="Proteomes" id="UP000093482">
    <property type="component" value="Unassembled WGS sequence"/>
</dbReference>
<protein>
    <submittedName>
        <fullName evidence="1">Uncharacterized protein</fullName>
    </submittedName>
</protein>
<organism evidence="1 2">
    <name type="scientific">Caryophanon latum</name>
    <dbReference type="NCBI Taxonomy" id="33977"/>
    <lineage>
        <taxon>Bacteria</taxon>
        <taxon>Bacillati</taxon>
        <taxon>Bacillota</taxon>
        <taxon>Bacilli</taxon>
        <taxon>Bacillales</taxon>
        <taxon>Caryophanaceae</taxon>
        <taxon>Caryophanon</taxon>
    </lineage>
</organism>
<sequence>MEFHWTPKSVDYLTNVAAIDVSLHTNCDELSKNIDVFKLNELYEVHKDTAQEVLKKKHMYNDSKVKELYEDYPDLFKNELEVKNLIFGAYLEDENLGKRSLSKLIHDIYKNETNRT</sequence>
<evidence type="ECO:0000313" key="2">
    <source>
        <dbReference type="Proteomes" id="UP000093482"/>
    </source>
</evidence>
<reference evidence="1 2" key="1">
    <citation type="submission" date="2016-07" db="EMBL/GenBank/DDBJ databases">
        <title>Caryophanon latum genome sequencing.</title>
        <authorList>
            <person name="Verma A."/>
            <person name="Pal Y."/>
            <person name="Krishnamurthi S."/>
        </authorList>
    </citation>
    <scope>NUCLEOTIDE SEQUENCE [LARGE SCALE GENOMIC DNA]</scope>
    <source>
        <strain evidence="1 2">DSM 14151</strain>
    </source>
</reference>
<name>A0A1C0YVA1_9BACL</name>